<dbReference type="EMBL" id="JAACJK010000229">
    <property type="protein sequence ID" value="KAF5310471.1"/>
    <property type="molecule type" value="Genomic_DNA"/>
</dbReference>
<dbReference type="AlphaFoldDB" id="A0A8H5ATJ1"/>
<comment type="caution">
    <text evidence="2">The sequence shown here is derived from an EMBL/GenBank/DDBJ whole genome shotgun (WGS) entry which is preliminary data.</text>
</comment>
<protein>
    <submittedName>
        <fullName evidence="2">Uncharacterized protein</fullName>
    </submittedName>
</protein>
<feature type="region of interest" description="Disordered" evidence="1">
    <location>
        <begin position="12"/>
        <end position="84"/>
    </location>
</feature>
<accession>A0A8H5ATJ1</accession>
<sequence length="84" mass="9236">MGWIVSLPTASSIIGPGAQRDGMTPPFSARRDREAIYDYYDKYPTGDDDDYDGEGDDDDEGEDDEWDDGESDDGKGNDSMTGGW</sequence>
<name>A0A8H5ATJ1_9AGAR</name>
<dbReference type="Proteomes" id="UP000541558">
    <property type="component" value="Unassembled WGS sequence"/>
</dbReference>
<evidence type="ECO:0000313" key="2">
    <source>
        <dbReference type="EMBL" id="KAF5310471.1"/>
    </source>
</evidence>
<gene>
    <name evidence="2" type="ORF">D9611_012256</name>
</gene>
<feature type="compositionally biased region" description="Acidic residues" evidence="1">
    <location>
        <begin position="46"/>
        <end position="71"/>
    </location>
</feature>
<feature type="compositionally biased region" description="Basic and acidic residues" evidence="1">
    <location>
        <begin position="29"/>
        <end position="45"/>
    </location>
</feature>
<organism evidence="2 3">
    <name type="scientific">Ephemerocybe angulata</name>
    <dbReference type="NCBI Taxonomy" id="980116"/>
    <lineage>
        <taxon>Eukaryota</taxon>
        <taxon>Fungi</taxon>
        <taxon>Dikarya</taxon>
        <taxon>Basidiomycota</taxon>
        <taxon>Agaricomycotina</taxon>
        <taxon>Agaricomycetes</taxon>
        <taxon>Agaricomycetidae</taxon>
        <taxon>Agaricales</taxon>
        <taxon>Agaricineae</taxon>
        <taxon>Psathyrellaceae</taxon>
        <taxon>Ephemerocybe</taxon>
    </lineage>
</organism>
<reference evidence="2 3" key="1">
    <citation type="journal article" date="2020" name="ISME J.">
        <title>Uncovering the hidden diversity of litter-decomposition mechanisms in mushroom-forming fungi.</title>
        <authorList>
            <person name="Floudas D."/>
            <person name="Bentzer J."/>
            <person name="Ahren D."/>
            <person name="Johansson T."/>
            <person name="Persson P."/>
            <person name="Tunlid A."/>
        </authorList>
    </citation>
    <scope>NUCLEOTIDE SEQUENCE [LARGE SCALE GENOMIC DNA]</scope>
    <source>
        <strain evidence="2 3">CBS 175.51</strain>
    </source>
</reference>
<proteinExistence type="predicted"/>
<evidence type="ECO:0000256" key="1">
    <source>
        <dbReference type="SAM" id="MobiDB-lite"/>
    </source>
</evidence>
<evidence type="ECO:0000313" key="3">
    <source>
        <dbReference type="Proteomes" id="UP000541558"/>
    </source>
</evidence>
<keyword evidence="3" id="KW-1185">Reference proteome</keyword>